<dbReference type="InterPro" id="IPR045344">
    <property type="entry name" value="C-JID"/>
</dbReference>
<feature type="domain" description="C-JID" evidence="7">
    <location>
        <begin position="338"/>
        <end position="466"/>
    </location>
</feature>
<dbReference type="SUPFAM" id="SSF52058">
    <property type="entry name" value="L domain-like"/>
    <property type="match status" value="1"/>
</dbReference>
<gene>
    <name evidence="8" type="ORF">Prudu_862S000500</name>
</gene>
<feature type="domain" description="NB-ARC" evidence="6">
    <location>
        <begin position="30"/>
        <end position="115"/>
    </location>
</feature>
<protein>
    <recommendedName>
        <fullName evidence="1">ADP-ribosyl cyclase/cyclic ADP-ribose hydrolase</fullName>
        <ecNumber evidence="1">3.2.2.6</ecNumber>
    </recommendedName>
</protein>
<dbReference type="EMBL" id="AP021199">
    <property type="protein sequence ID" value="BBN69268.1"/>
    <property type="molecule type" value="Genomic_DNA"/>
</dbReference>
<dbReference type="InterPro" id="IPR027417">
    <property type="entry name" value="P-loop_NTPase"/>
</dbReference>
<keyword evidence="4" id="KW-0520">NAD</keyword>
<dbReference type="Pfam" id="PF20160">
    <property type="entry name" value="C-JID"/>
    <property type="match status" value="1"/>
</dbReference>
<keyword evidence="2" id="KW-0433">Leucine-rich repeat</keyword>
<dbReference type="GO" id="GO:0043531">
    <property type="term" value="F:ADP binding"/>
    <property type="evidence" value="ECO:0007669"/>
    <property type="project" value="InterPro"/>
</dbReference>
<dbReference type="Gene3D" id="3.80.10.10">
    <property type="entry name" value="Ribonuclease Inhibitor"/>
    <property type="match status" value="1"/>
</dbReference>
<evidence type="ECO:0000256" key="1">
    <source>
        <dbReference type="ARBA" id="ARBA00011982"/>
    </source>
</evidence>
<evidence type="ECO:0000256" key="2">
    <source>
        <dbReference type="ARBA" id="ARBA00022614"/>
    </source>
</evidence>
<evidence type="ECO:0000313" key="8">
    <source>
        <dbReference type="EMBL" id="BBN69268.1"/>
    </source>
</evidence>
<sequence length="534" mass="61464">MTRVDDVRFIGIWGMGGIDNVQKGGLISQQREILSRISMKTIDIFDVHEGSTMIRRLLHHKKVLLILDDVTDSDHLDYLAGKQEWFGSGSRVLITTRNEHFCSKRWDVKVNRECLDEPGNRSRLWRHEETKHVLSKNTLLYNLKIIKLSRSLNLVNTPDFRGFPNLEYLILEGCIRLYKVDPSLGMLERITQMKDCKSLVHLPKSVYGLKFVKVLNLSGCSKLNKLPNDLGNAECWRSLIGNQFVSLPNGISLLSRLQFLNLEYCERLQELPEVPQRIVAIVDNCISLERIARGSTGKCELLLRSPYYSRRISICCSWKWNSQWFNHKSAEYIYNEEEWFNPQSVEYPLSVALRPGWFTENWMGFAVCIAFAIHERSPNCDHALKYPSFDYNYTHIITCKVDINGKEVTARGRPFVFLNAELGQALWKGISNQVELPSGTEWWQARVGHGVIVKQCAARLVYEGDLEELDPRFSLRTRSNVSISEMNATTTAMRATTTGTTRVLILPPTASGLTMYFLDTLFRSTEYYRNEKLQ</sequence>
<dbReference type="GO" id="GO:0006952">
    <property type="term" value="P:defense response"/>
    <property type="evidence" value="ECO:0007669"/>
    <property type="project" value="InterPro"/>
</dbReference>
<dbReference type="InterPro" id="IPR032675">
    <property type="entry name" value="LRR_dom_sf"/>
</dbReference>
<dbReference type="SUPFAM" id="SSF52540">
    <property type="entry name" value="P-loop containing nucleoside triphosphate hydrolases"/>
    <property type="match status" value="1"/>
</dbReference>
<dbReference type="EC" id="3.2.2.6" evidence="1"/>
<evidence type="ECO:0000256" key="5">
    <source>
        <dbReference type="ARBA" id="ARBA00047304"/>
    </source>
</evidence>
<dbReference type="AlphaFoldDB" id="A0A5H2XMI0"/>
<accession>A0A5H2XMI0</accession>
<dbReference type="PANTHER" id="PTHR11017">
    <property type="entry name" value="LEUCINE-RICH REPEAT-CONTAINING PROTEIN"/>
    <property type="match status" value="1"/>
</dbReference>
<proteinExistence type="predicted"/>
<evidence type="ECO:0000256" key="3">
    <source>
        <dbReference type="ARBA" id="ARBA00022737"/>
    </source>
</evidence>
<reference evidence="8" key="1">
    <citation type="journal article" date="2019" name="Science">
        <title>Mutation of a bHLH transcription factor allowed almond domestication.</title>
        <authorList>
            <person name="Sanchez-Perez R."/>
            <person name="Pavan S."/>
            <person name="Mazzeo R."/>
            <person name="Moldovan C."/>
            <person name="Aiese Cigliano R."/>
            <person name="Del Cueto J."/>
            <person name="Ricciardi F."/>
            <person name="Lotti C."/>
            <person name="Ricciardi L."/>
            <person name="Dicenta F."/>
            <person name="Lopez-Marques R.L."/>
            <person name="Lindberg Moller B."/>
        </authorList>
    </citation>
    <scope>NUCLEOTIDE SEQUENCE</scope>
</reference>
<name>A0A5H2XMI0_PRUDU</name>
<comment type="catalytic activity">
    <reaction evidence="5">
        <text>NAD(+) + H2O = ADP-D-ribose + nicotinamide + H(+)</text>
        <dbReference type="Rhea" id="RHEA:16301"/>
        <dbReference type="ChEBI" id="CHEBI:15377"/>
        <dbReference type="ChEBI" id="CHEBI:15378"/>
        <dbReference type="ChEBI" id="CHEBI:17154"/>
        <dbReference type="ChEBI" id="CHEBI:57540"/>
        <dbReference type="ChEBI" id="CHEBI:57967"/>
        <dbReference type="EC" id="3.2.2.6"/>
    </reaction>
    <physiologicalReaction direction="left-to-right" evidence="5">
        <dbReference type="Rhea" id="RHEA:16302"/>
    </physiologicalReaction>
</comment>
<keyword evidence="3" id="KW-0677">Repeat</keyword>
<evidence type="ECO:0000259" key="7">
    <source>
        <dbReference type="Pfam" id="PF20160"/>
    </source>
</evidence>
<dbReference type="PANTHER" id="PTHR11017:SF527">
    <property type="entry name" value="TMV RESISTANCE PROTEIN N-LIKE"/>
    <property type="match status" value="1"/>
</dbReference>
<dbReference type="InterPro" id="IPR044974">
    <property type="entry name" value="Disease_R_plants"/>
</dbReference>
<dbReference type="Gene3D" id="3.40.50.300">
    <property type="entry name" value="P-loop containing nucleotide triphosphate hydrolases"/>
    <property type="match status" value="1"/>
</dbReference>
<organism evidence="8">
    <name type="scientific">Prunus dulcis</name>
    <name type="common">Almond</name>
    <name type="synonym">Amygdalus dulcis</name>
    <dbReference type="NCBI Taxonomy" id="3755"/>
    <lineage>
        <taxon>Eukaryota</taxon>
        <taxon>Viridiplantae</taxon>
        <taxon>Streptophyta</taxon>
        <taxon>Embryophyta</taxon>
        <taxon>Tracheophyta</taxon>
        <taxon>Spermatophyta</taxon>
        <taxon>Magnoliopsida</taxon>
        <taxon>eudicotyledons</taxon>
        <taxon>Gunneridae</taxon>
        <taxon>Pentapetalae</taxon>
        <taxon>rosids</taxon>
        <taxon>fabids</taxon>
        <taxon>Rosales</taxon>
        <taxon>Rosaceae</taxon>
        <taxon>Amygdaloideae</taxon>
        <taxon>Amygdaleae</taxon>
        <taxon>Prunus</taxon>
    </lineage>
</organism>
<evidence type="ECO:0000256" key="4">
    <source>
        <dbReference type="ARBA" id="ARBA00023027"/>
    </source>
</evidence>
<evidence type="ECO:0000259" key="6">
    <source>
        <dbReference type="Pfam" id="PF00931"/>
    </source>
</evidence>
<dbReference type="InterPro" id="IPR002182">
    <property type="entry name" value="NB-ARC"/>
</dbReference>
<dbReference type="GO" id="GO:0061809">
    <property type="term" value="F:NAD+ nucleosidase activity, cyclic ADP-ribose generating"/>
    <property type="evidence" value="ECO:0007669"/>
    <property type="project" value="UniProtKB-EC"/>
</dbReference>
<dbReference type="Pfam" id="PF00931">
    <property type="entry name" value="NB-ARC"/>
    <property type="match status" value="1"/>
</dbReference>